<dbReference type="KEGG" id="sfol:H3H32_01520"/>
<feature type="compositionally biased region" description="Basic and acidic residues" evidence="1">
    <location>
        <begin position="43"/>
        <end position="54"/>
    </location>
</feature>
<organism evidence="2 3">
    <name type="scientific">Spirosoma foliorum</name>
    <dbReference type="NCBI Taxonomy" id="2710596"/>
    <lineage>
        <taxon>Bacteria</taxon>
        <taxon>Pseudomonadati</taxon>
        <taxon>Bacteroidota</taxon>
        <taxon>Cytophagia</taxon>
        <taxon>Cytophagales</taxon>
        <taxon>Cytophagaceae</taxon>
        <taxon>Spirosoma</taxon>
    </lineage>
</organism>
<dbReference type="Proteomes" id="UP000515369">
    <property type="component" value="Chromosome"/>
</dbReference>
<reference evidence="2 3" key="1">
    <citation type="submission" date="2020-07" db="EMBL/GenBank/DDBJ databases">
        <title>Spirosoma foliorum sp. nov., isolated from the leaves on the Nejang mountain Korea, Republic of.</title>
        <authorList>
            <person name="Ho H."/>
            <person name="Lee Y.-J."/>
            <person name="Nurcahyanto D.-A."/>
            <person name="Kim S.-G."/>
        </authorList>
    </citation>
    <scope>NUCLEOTIDE SEQUENCE [LARGE SCALE GENOMIC DNA]</scope>
    <source>
        <strain evidence="2 3">PL0136</strain>
    </source>
</reference>
<feature type="region of interest" description="Disordered" evidence="1">
    <location>
        <begin position="31"/>
        <end position="54"/>
    </location>
</feature>
<dbReference type="RefSeq" id="WP_182460921.1">
    <property type="nucleotide sequence ID" value="NZ_CP059732.1"/>
</dbReference>
<evidence type="ECO:0000313" key="3">
    <source>
        <dbReference type="Proteomes" id="UP000515369"/>
    </source>
</evidence>
<proteinExistence type="predicted"/>
<keyword evidence="3" id="KW-1185">Reference proteome</keyword>
<evidence type="ECO:0000256" key="1">
    <source>
        <dbReference type="SAM" id="MobiDB-lite"/>
    </source>
</evidence>
<dbReference type="AlphaFoldDB" id="A0A7G5GXS2"/>
<sequence>MSLIREPKDVDFIVDSRDLTPEEHQKISEYIRMQKKARQPKSMKPEMKHGKNYA</sequence>
<dbReference type="EMBL" id="CP059732">
    <property type="protein sequence ID" value="QMW03664.1"/>
    <property type="molecule type" value="Genomic_DNA"/>
</dbReference>
<gene>
    <name evidence="2" type="ORF">H3H32_01520</name>
</gene>
<protein>
    <submittedName>
        <fullName evidence="2">Uncharacterized protein</fullName>
    </submittedName>
</protein>
<accession>A0A7G5GXS2</accession>
<name>A0A7G5GXS2_9BACT</name>
<evidence type="ECO:0000313" key="2">
    <source>
        <dbReference type="EMBL" id="QMW03664.1"/>
    </source>
</evidence>